<reference evidence="1 2" key="1">
    <citation type="submission" date="2024-05" db="EMBL/GenBank/DDBJ databases">
        <title>Genome sequencing and assembly of Indian major carp, Cirrhinus mrigala (Hamilton, 1822).</title>
        <authorList>
            <person name="Mohindra V."/>
            <person name="Chowdhury L.M."/>
            <person name="Lal K."/>
            <person name="Jena J.K."/>
        </authorList>
    </citation>
    <scope>NUCLEOTIDE SEQUENCE [LARGE SCALE GENOMIC DNA]</scope>
    <source>
        <strain evidence="1">CM1030</strain>
        <tissue evidence="1">Blood</tissue>
    </source>
</reference>
<evidence type="ECO:0000313" key="2">
    <source>
        <dbReference type="Proteomes" id="UP001529510"/>
    </source>
</evidence>
<gene>
    <name evidence="1" type="ORF">M9458_034330</name>
</gene>
<keyword evidence="2" id="KW-1185">Reference proteome</keyword>
<sequence length="55" mass="6693">RRHGRSGQEKRTMVLHLRKRFLNSYRPLQILRQMRSLRKTLLPFNNIQTGSQMRS</sequence>
<protein>
    <submittedName>
        <fullName evidence="1">Uncharacterized protein</fullName>
    </submittedName>
</protein>
<dbReference type="EMBL" id="JAMKFB020000017">
    <property type="protein sequence ID" value="KAL0169734.1"/>
    <property type="molecule type" value="Genomic_DNA"/>
</dbReference>
<organism evidence="1 2">
    <name type="scientific">Cirrhinus mrigala</name>
    <name type="common">Mrigala</name>
    <dbReference type="NCBI Taxonomy" id="683832"/>
    <lineage>
        <taxon>Eukaryota</taxon>
        <taxon>Metazoa</taxon>
        <taxon>Chordata</taxon>
        <taxon>Craniata</taxon>
        <taxon>Vertebrata</taxon>
        <taxon>Euteleostomi</taxon>
        <taxon>Actinopterygii</taxon>
        <taxon>Neopterygii</taxon>
        <taxon>Teleostei</taxon>
        <taxon>Ostariophysi</taxon>
        <taxon>Cypriniformes</taxon>
        <taxon>Cyprinidae</taxon>
        <taxon>Labeoninae</taxon>
        <taxon>Labeonini</taxon>
        <taxon>Cirrhinus</taxon>
    </lineage>
</organism>
<feature type="non-terminal residue" evidence="1">
    <location>
        <position position="1"/>
    </location>
</feature>
<dbReference type="Proteomes" id="UP001529510">
    <property type="component" value="Unassembled WGS sequence"/>
</dbReference>
<evidence type="ECO:0000313" key="1">
    <source>
        <dbReference type="EMBL" id="KAL0169734.1"/>
    </source>
</evidence>
<name>A0ABD0P6U7_CIRMR</name>
<proteinExistence type="predicted"/>
<comment type="caution">
    <text evidence="1">The sequence shown here is derived from an EMBL/GenBank/DDBJ whole genome shotgun (WGS) entry which is preliminary data.</text>
</comment>
<dbReference type="AlphaFoldDB" id="A0ABD0P6U7"/>
<accession>A0ABD0P6U7</accession>